<proteinExistence type="predicted"/>
<dbReference type="Proteomes" id="UP000823486">
    <property type="component" value="Unassembled WGS sequence"/>
</dbReference>
<name>A0ABS2QDB1_9BACI</name>
<sequence length="360" mass="41152">MLKFEFKDATPEKKQEMLSEIISKYNVSNKNELIQALGHAQAVLDCSQEEFASHPSVKISTRTLRTHKKEYLDLYELAVIKYEPTAELKDVDGVVNDDVLESVYQNLLVRLQSNKTSTKDLATILEYFGITANEFKQYATFRNSTMRAYLADNLKAIVTDEDANLLIKSVIVESPYLYQGTEKTLGNTYNAQIIDLDNPLARLEAQTLGLMFMSLFNGNVTPAFVNHAQTLRLLKLSAGIKDVNENSYKQFERMDGRQPTLKSLTPLMEKDLIEVFGREQGIQMFADFSKVKDKAETKTAIKLPDYETVADDYENYLKTYTETSNKPLKVLLARLDAWSEKERYASITNKYQDFLEVNED</sequence>
<organism evidence="1 2">
    <name type="scientific">Peribacillus deserti</name>
    <dbReference type="NCBI Taxonomy" id="673318"/>
    <lineage>
        <taxon>Bacteria</taxon>
        <taxon>Bacillati</taxon>
        <taxon>Bacillota</taxon>
        <taxon>Bacilli</taxon>
        <taxon>Bacillales</taxon>
        <taxon>Bacillaceae</taxon>
        <taxon>Peribacillus</taxon>
    </lineage>
</organism>
<keyword evidence="2" id="KW-1185">Reference proteome</keyword>
<dbReference type="EMBL" id="JAFBFI010000002">
    <property type="protein sequence ID" value="MBM7691145.1"/>
    <property type="molecule type" value="Genomic_DNA"/>
</dbReference>
<evidence type="ECO:0000313" key="1">
    <source>
        <dbReference type="EMBL" id="MBM7691145.1"/>
    </source>
</evidence>
<comment type="caution">
    <text evidence="1">The sequence shown here is derived from an EMBL/GenBank/DDBJ whole genome shotgun (WGS) entry which is preliminary data.</text>
</comment>
<gene>
    <name evidence="1" type="ORF">JOC77_000550</name>
</gene>
<evidence type="ECO:0000313" key="2">
    <source>
        <dbReference type="Proteomes" id="UP000823486"/>
    </source>
</evidence>
<protein>
    <submittedName>
        <fullName evidence="1">Uncharacterized protein</fullName>
    </submittedName>
</protein>
<accession>A0ABS2QDB1</accession>
<dbReference type="RefSeq" id="WP_204538164.1">
    <property type="nucleotide sequence ID" value="NZ_JAFBFI010000002.1"/>
</dbReference>
<reference evidence="1 2" key="1">
    <citation type="submission" date="2021-01" db="EMBL/GenBank/DDBJ databases">
        <title>Genomic Encyclopedia of Type Strains, Phase IV (KMG-IV): sequencing the most valuable type-strain genomes for metagenomic binning, comparative biology and taxonomic classification.</title>
        <authorList>
            <person name="Goeker M."/>
        </authorList>
    </citation>
    <scope>NUCLEOTIDE SEQUENCE [LARGE SCALE GENOMIC DNA]</scope>
    <source>
        <strain evidence="1 2">DSM 105482</strain>
    </source>
</reference>